<dbReference type="AlphaFoldDB" id="A0A9D4CGP2"/>
<proteinExistence type="predicted"/>
<evidence type="ECO:0000313" key="2">
    <source>
        <dbReference type="Proteomes" id="UP000828390"/>
    </source>
</evidence>
<dbReference type="Proteomes" id="UP000828390">
    <property type="component" value="Unassembled WGS sequence"/>
</dbReference>
<protein>
    <submittedName>
        <fullName evidence="1">Uncharacterized protein</fullName>
    </submittedName>
</protein>
<organism evidence="1 2">
    <name type="scientific">Dreissena polymorpha</name>
    <name type="common">Zebra mussel</name>
    <name type="synonym">Mytilus polymorpha</name>
    <dbReference type="NCBI Taxonomy" id="45954"/>
    <lineage>
        <taxon>Eukaryota</taxon>
        <taxon>Metazoa</taxon>
        <taxon>Spiralia</taxon>
        <taxon>Lophotrochozoa</taxon>
        <taxon>Mollusca</taxon>
        <taxon>Bivalvia</taxon>
        <taxon>Autobranchia</taxon>
        <taxon>Heteroconchia</taxon>
        <taxon>Euheterodonta</taxon>
        <taxon>Imparidentia</taxon>
        <taxon>Neoheterodontei</taxon>
        <taxon>Myida</taxon>
        <taxon>Dreissenoidea</taxon>
        <taxon>Dreissenidae</taxon>
        <taxon>Dreissena</taxon>
    </lineage>
</organism>
<comment type="caution">
    <text evidence="1">The sequence shown here is derived from an EMBL/GenBank/DDBJ whole genome shotgun (WGS) entry which is preliminary data.</text>
</comment>
<reference evidence="1" key="2">
    <citation type="submission" date="2020-11" db="EMBL/GenBank/DDBJ databases">
        <authorList>
            <person name="McCartney M.A."/>
            <person name="Auch B."/>
            <person name="Kono T."/>
            <person name="Mallez S."/>
            <person name="Becker A."/>
            <person name="Gohl D.M."/>
            <person name="Silverstein K.A.T."/>
            <person name="Koren S."/>
            <person name="Bechman K.B."/>
            <person name="Herman A."/>
            <person name="Abrahante J.E."/>
            <person name="Garbe J."/>
        </authorList>
    </citation>
    <scope>NUCLEOTIDE SEQUENCE</scope>
    <source>
        <strain evidence="1">Duluth1</strain>
        <tissue evidence="1">Whole animal</tissue>
    </source>
</reference>
<keyword evidence="2" id="KW-1185">Reference proteome</keyword>
<name>A0A9D4CGP2_DREPO</name>
<accession>A0A9D4CGP2</accession>
<gene>
    <name evidence="1" type="ORF">DPMN_050167</name>
</gene>
<evidence type="ECO:0000313" key="1">
    <source>
        <dbReference type="EMBL" id="KAH3724351.1"/>
    </source>
</evidence>
<sequence length="53" mass="5821">MDSLKESTNPLWISYYKRPTSDLTGGGSLCCRLSCPSNAQNSPDDDDDVIKLI</sequence>
<dbReference type="EMBL" id="JAIWYP010000012">
    <property type="protein sequence ID" value="KAH3724351.1"/>
    <property type="molecule type" value="Genomic_DNA"/>
</dbReference>
<reference evidence="1" key="1">
    <citation type="journal article" date="2019" name="bioRxiv">
        <title>The Genome of the Zebra Mussel, Dreissena polymorpha: A Resource for Invasive Species Research.</title>
        <authorList>
            <person name="McCartney M.A."/>
            <person name="Auch B."/>
            <person name="Kono T."/>
            <person name="Mallez S."/>
            <person name="Zhang Y."/>
            <person name="Obille A."/>
            <person name="Becker A."/>
            <person name="Abrahante J.E."/>
            <person name="Garbe J."/>
            <person name="Badalamenti J.P."/>
            <person name="Herman A."/>
            <person name="Mangelson H."/>
            <person name="Liachko I."/>
            <person name="Sullivan S."/>
            <person name="Sone E.D."/>
            <person name="Koren S."/>
            <person name="Silverstein K.A.T."/>
            <person name="Beckman K.B."/>
            <person name="Gohl D.M."/>
        </authorList>
    </citation>
    <scope>NUCLEOTIDE SEQUENCE</scope>
    <source>
        <strain evidence="1">Duluth1</strain>
        <tissue evidence="1">Whole animal</tissue>
    </source>
</reference>